<dbReference type="EMBL" id="FJUX01000014">
    <property type="protein sequence ID" value="CZS93021.1"/>
    <property type="molecule type" value="Genomic_DNA"/>
</dbReference>
<dbReference type="AlphaFoldDB" id="A0A1E1K4W4"/>
<gene>
    <name evidence="2" type="ORF">RAG0_03503</name>
</gene>
<protein>
    <submittedName>
        <fullName evidence="2">Uncharacterized protein</fullName>
    </submittedName>
</protein>
<organism evidence="2 3">
    <name type="scientific">Rhynchosporium agropyri</name>
    <dbReference type="NCBI Taxonomy" id="914238"/>
    <lineage>
        <taxon>Eukaryota</taxon>
        <taxon>Fungi</taxon>
        <taxon>Dikarya</taxon>
        <taxon>Ascomycota</taxon>
        <taxon>Pezizomycotina</taxon>
        <taxon>Leotiomycetes</taxon>
        <taxon>Helotiales</taxon>
        <taxon>Ploettnerulaceae</taxon>
        <taxon>Rhynchosporium</taxon>
    </lineage>
</organism>
<evidence type="ECO:0000256" key="1">
    <source>
        <dbReference type="SAM" id="MobiDB-lite"/>
    </source>
</evidence>
<accession>A0A1E1K4W4</accession>
<name>A0A1E1K4W4_9HELO</name>
<feature type="region of interest" description="Disordered" evidence="1">
    <location>
        <begin position="118"/>
        <end position="139"/>
    </location>
</feature>
<sequence length="139" mass="15656">MFRHVVIRCNRTEGDAPEAMTWVEPQSEREWNDPRAMSEKCLVTKGLSEFWKMVTTRLPNLDEHFRAYLTALPKNLRKRRKSKGIPIGVAKEDKGLGSRDSTEAEVVTEAEDIIEGVTGTESGKETEAPARVEVAVLDQ</sequence>
<reference evidence="3" key="1">
    <citation type="submission" date="2016-03" db="EMBL/GenBank/DDBJ databases">
        <authorList>
            <person name="Guldener U."/>
        </authorList>
    </citation>
    <scope>NUCLEOTIDE SEQUENCE [LARGE SCALE GENOMIC DNA]</scope>
    <source>
        <strain evidence="3">04CH-RAC-A.6.1</strain>
    </source>
</reference>
<dbReference type="Proteomes" id="UP000178912">
    <property type="component" value="Unassembled WGS sequence"/>
</dbReference>
<proteinExistence type="predicted"/>
<keyword evidence="3" id="KW-1185">Reference proteome</keyword>
<evidence type="ECO:0000313" key="3">
    <source>
        <dbReference type="Proteomes" id="UP000178912"/>
    </source>
</evidence>
<evidence type="ECO:0000313" key="2">
    <source>
        <dbReference type="EMBL" id="CZS93021.1"/>
    </source>
</evidence>